<evidence type="ECO:0000313" key="2">
    <source>
        <dbReference type="Proteomes" id="UP000789831"/>
    </source>
</evidence>
<proteinExistence type="predicted"/>
<organism evidence="1 2">
    <name type="scientific">Ambispora gerdemannii</name>
    <dbReference type="NCBI Taxonomy" id="144530"/>
    <lineage>
        <taxon>Eukaryota</taxon>
        <taxon>Fungi</taxon>
        <taxon>Fungi incertae sedis</taxon>
        <taxon>Mucoromycota</taxon>
        <taxon>Glomeromycotina</taxon>
        <taxon>Glomeromycetes</taxon>
        <taxon>Archaeosporales</taxon>
        <taxon>Ambisporaceae</taxon>
        <taxon>Ambispora</taxon>
    </lineage>
</organism>
<dbReference type="AlphaFoldDB" id="A0A9N9DKH7"/>
<gene>
    <name evidence="1" type="ORF">AGERDE_LOCUS10893</name>
</gene>
<dbReference type="Proteomes" id="UP000789831">
    <property type="component" value="Unassembled WGS sequence"/>
</dbReference>
<reference evidence="1" key="1">
    <citation type="submission" date="2021-06" db="EMBL/GenBank/DDBJ databases">
        <authorList>
            <person name="Kallberg Y."/>
            <person name="Tangrot J."/>
            <person name="Rosling A."/>
        </authorList>
    </citation>
    <scope>NUCLEOTIDE SEQUENCE</scope>
    <source>
        <strain evidence="1">MT106</strain>
    </source>
</reference>
<accession>A0A9N9DKH7</accession>
<sequence length="44" mass="5178">AEIIKTTRRLYKITRFVSLPAFANISISHLEKINDIQFLKFDPE</sequence>
<evidence type="ECO:0000313" key="1">
    <source>
        <dbReference type="EMBL" id="CAG8639105.1"/>
    </source>
</evidence>
<protein>
    <submittedName>
        <fullName evidence="1">8832_t:CDS:1</fullName>
    </submittedName>
</protein>
<dbReference type="EMBL" id="CAJVPL010003828">
    <property type="protein sequence ID" value="CAG8639105.1"/>
    <property type="molecule type" value="Genomic_DNA"/>
</dbReference>
<comment type="caution">
    <text evidence="1">The sequence shown here is derived from an EMBL/GenBank/DDBJ whole genome shotgun (WGS) entry which is preliminary data.</text>
</comment>
<keyword evidence="2" id="KW-1185">Reference proteome</keyword>
<feature type="non-terminal residue" evidence="1">
    <location>
        <position position="1"/>
    </location>
</feature>
<name>A0A9N9DKH7_9GLOM</name>